<organism evidence="2 3">
    <name type="scientific">Clostridium cavendishii DSM 21758</name>
    <dbReference type="NCBI Taxonomy" id="1121302"/>
    <lineage>
        <taxon>Bacteria</taxon>
        <taxon>Bacillati</taxon>
        <taxon>Bacillota</taxon>
        <taxon>Clostridia</taxon>
        <taxon>Eubacteriales</taxon>
        <taxon>Clostridiaceae</taxon>
        <taxon>Clostridium</taxon>
    </lineage>
</organism>
<protein>
    <submittedName>
        <fullName evidence="2">Prepilin-type N-terminal cleavage/methylation domain-containing protein</fullName>
    </submittedName>
</protein>
<proteinExistence type="predicted"/>
<keyword evidence="3" id="KW-1185">Reference proteome</keyword>
<reference evidence="2 3" key="1">
    <citation type="submission" date="2016-11" db="EMBL/GenBank/DDBJ databases">
        <authorList>
            <person name="Jaros S."/>
            <person name="Januszkiewicz K."/>
            <person name="Wedrychowicz H."/>
        </authorList>
    </citation>
    <scope>NUCLEOTIDE SEQUENCE [LARGE SCALE GENOMIC DNA]</scope>
    <source>
        <strain evidence="2 3">DSM 21758</strain>
    </source>
</reference>
<dbReference type="STRING" id="1121302.SAMN02745163_02399"/>
<evidence type="ECO:0000313" key="3">
    <source>
        <dbReference type="Proteomes" id="UP000184310"/>
    </source>
</evidence>
<keyword evidence="1" id="KW-0812">Transmembrane</keyword>
<evidence type="ECO:0000313" key="2">
    <source>
        <dbReference type="EMBL" id="SHJ71255.1"/>
    </source>
</evidence>
<name>A0A1M6LJ88_9CLOT</name>
<gene>
    <name evidence="2" type="ORF">SAMN02745163_02399</name>
</gene>
<keyword evidence="1" id="KW-1133">Transmembrane helix</keyword>
<evidence type="ECO:0000256" key="1">
    <source>
        <dbReference type="SAM" id="Phobius"/>
    </source>
</evidence>
<accession>A0A1M6LJ88</accession>
<sequence>MKKKKKGLTLLEVVISLAIFAILLIPLANLILTSVKINRAAEEKQQAKIAAQKSMEALKQVKDLRLAPLPLTLADGEKLTSTPNAGEYDFKATYGEYKVDGIIKKSKDINVDNGNQEKFDILNNKVKNIIAITESDAYYKFGFEYQVKSLSSNDINYFKGLTKINFPTPNELKIDINESDVVYINNDSTIMNLDTPLIIYLVEKRNSSNKLKIEFTNKGSKNEVYILRENNITYDEFKSSIEENVKPPATTGEIRVSPLDVYKNIPIVNKLQNNAVYSAEFSISKKGKNIETIRNDFNDF</sequence>
<dbReference type="NCBIfam" id="TIGR02532">
    <property type="entry name" value="IV_pilin_GFxxxE"/>
    <property type="match status" value="1"/>
</dbReference>
<dbReference type="InterPro" id="IPR012902">
    <property type="entry name" value="N_methyl_site"/>
</dbReference>
<dbReference type="Proteomes" id="UP000184310">
    <property type="component" value="Unassembled WGS sequence"/>
</dbReference>
<dbReference type="EMBL" id="FQZB01000010">
    <property type="protein sequence ID" value="SHJ71255.1"/>
    <property type="molecule type" value="Genomic_DNA"/>
</dbReference>
<keyword evidence="1" id="KW-0472">Membrane</keyword>
<dbReference type="RefSeq" id="WP_072987711.1">
    <property type="nucleotide sequence ID" value="NZ_FQZB01000010.1"/>
</dbReference>
<dbReference type="Pfam" id="PF07963">
    <property type="entry name" value="N_methyl"/>
    <property type="match status" value="1"/>
</dbReference>
<dbReference type="AlphaFoldDB" id="A0A1M6LJ88"/>
<feature type="transmembrane region" description="Helical" evidence="1">
    <location>
        <begin position="7"/>
        <end position="32"/>
    </location>
</feature>